<feature type="domain" description="Protein kinase" evidence="9">
    <location>
        <begin position="12"/>
        <end position="141"/>
    </location>
</feature>
<dbReference type="InterPro" id="IPR000719">
    <property type="entry name" value="Prot_kinase_dom"/>
</dbReference>
<feature type="binding site" evidence="8">
    <location>
        <position position="41"/>
    </location>
    <ligand>
        <name>ATP</name>
        <dbReference type="ChEBI" id="CHEBI:30616"/>
    </ligand>
</feature>
<dbReference type="PANTHER" id="PTHR43289">
    <property type="entry name" value="MITOGEN-ACTIVATED PROTEIN KINASE KINASE KINASE 20-RELATED"/>
    <property type="match status" value="1"/>
</dbReference>
<dbReference type="FunFam" id="3.30.200.20:FF:000035">
    <property type="entry name" value="Serine/threonine protein kinase Stk1"/>
    <property type="match status" value="1"/>
</dbReference>
<evidence type="ECO:0000256" key="2">
    <source>
        <dbReference type="ARBA" id="ARBA00022679"/>
    </source>
</evidence>
<evidence type="ECO:0000256" key="4">
    <source>
        <dbReference type="ARBA" id="ARBA00022777"/>
    </source>
</evidence>
<dbReference type="PATRIC" id="fig|1813736.3.peg.2263"/>
<keyword evidence="1" id="KW-0723">Serine/threonine-protein kinase</keyword>
<dbReference type="GO" id="GO:0106310">
    <property type="term" value="F:protein serine kinase activity"/>
    <property type="evidence" value="ECO:0007669"/>
    <property type="project" value="RHEA"/>
</dbReference>
<evidence type="ECO:0000313" key="10">
    <source>
        <dbReference type="EMBL" id="AMY08950.1"/>
    </source>
</evidence>
<evidence type="ECO:0000256" key="3">
    <source>
        <dbReference type="ARBA" id="ARBA00022741"/>
    </source>
</evidence>
<sequence>MSLNAGARIGPYEIVARLGAGGMGEVYRARDARLDRSVAIKVLTSARAIDHAQLDRFQREARAIARVSHPHFCTLYDVGQQDGVPFLVMELLEGDTLAERLTMATVPVVRPSASPSRLPRRWMRPTARASSIATSSQATSC</sequence>
<keyword evidence="3 8" id="KW-0547">Nucleotide-binding</keyword>
<protein>
    <submittedName>
        <fullName evidence="10">Serine/threonine-protein kinase PrkC</fullName>
        <ecNumber evidence="10">2.7.11.1</ecNumber>
    </submittedName>
</protein>
<accession>A0A143PL51</accession>
<dbReference type="PROSITE" id="PS50011">
    <property type="entry name" value="PROTEIN_KINASE_DOM"/>
    <property type="match status" value="1"/>
</dbReference>
<reference evidence="10 11" key="1">
    <citation type="journal article" date="2016" name="Genome Announc.">
        <title>First Complete Genome Sequence of a Subdivision 6 Acidobacterium Strain.</title>
        <authorList>
            <person name="Huang S."/>
            <person name="Vieira S."/>
            <person name="Bunk B."/>
            <person name="Riedel T."/>
            <person name="Sproer C."/>
            <person name="Overmann J."/>
        </authorList>
    </citation>
    <scope>NUCLEOTIDE SEQUENCE [LARGE SCALE GENOMIC DNA]</scope>
    <source>
        <strain evidence="11">DSM 100886 HEG_-6_39</strain>
    </source>
</reference>
<dbReference type="EC" id="2.7.11.1" evidence="10"/>
<evidence type="ECO:0000259" key="9">
    <source>
        <dbReference type="PROSITE" id="PS50011"/>
    </source>
</evidence>
<dbReference type="Proteomes" id="UP000076079">
    <property type="component" value="Chromosome"/>
</dbReference>
<dbReference type="EMBL" id="CP015136">
    <property type="protein sequence ID" value="AMY08950.1"/>
    <property type="molecule type" value="Genomic_DNA"/>
</dbReference>
<name>A0A143PL51_LUTPR</name>
<dbReference type="SMART" id="SM00220">
    <property type="entry name" value="S_TKc"/>
    <property type="match status" value="1"/>
</dbReference>
<dbReference type="SUPFAM" id="SSF56112">
    <property type="entry name" value="Protein kinase-like (PK-like)"/>
    <property type="match status" value="1"/>
</dbReference>
<dbReference type="GO" id="GO:0004674">
    <property type="term" value="F:protein serine/threonine kinase activity"/>
    <property type="evidence" value="ECO:0007669"/>
    <property type="project" value="UniProtKB-KW"/>
</dbReference>
<dbReference type="GO" id="GO:0005524">
    <property type="term" value="F:ATP binding"/>
    <property type="evidence" value="ECO:0007669"/>
    <property type="project" value="UniProtKB-UniRule"/>
</dbReference>
<evidence type="ECO:0000256" key="1">
    <source>
        <dbReference type="ARBA" id="ARBA00022527"/>
    </source>
</evidence>
<keyword evidence="11" id="KW-1185">Reference proteome</keyword>
<keyword evidence="4 10" id="KW-0418">Kinase</keyword>
<proteinExistence type="predicted"/>
<keyword evidence="5 8" id="KW-0067">ATP-binding</keyword>
<organism evidence="10 11">
    <name type="scientific">Luteitalea pratensis</name>
    <dbReference type="NCBI Taxonomy" id="1855912"/>
    <lineage>
        <taxon>Bacteria</taxon>
        <taxon>Pseudomonadati</taxon>
        <taxon>Acidobacteriota</taxon>
        <taxon>Vicinamibacteria</taxon>
        <taxon>Vicinamibacterales</taxon>
        <taxon>Vicinamibacteraceae</taxon>
        <taxon>Luteitalea</taxon>
    </lineage>
</organism>
<gene>
    <name evidence="10" type="primary">prkC_19</name>
    <name evidence="10" type="ORF">LuPra_02156</name>
</gene>
<dbReference type="AlphaFoldDB" id="A0A143PL51"/>
<dbReference type="PANTHER" id="PTHR43289:SF34">
    <property type="entry name" value="SERINE_THREONINE-PROTEIN KINASE YBDM-RELATED"/>
    <property type="match status" value="1"/>
</dbReference>
<reference evidence="11" key="2">
    <citation type="submission" date="2016-04" db="EMBL/GenBank/DDBJ databases">
        <title>First Complete Genome Sequence of a Subdivision 6 Acidobacterium.</title>
        <authorList>
            <person name="Huang S."/>
            <person name="Vieira S."/>
            <person name="Bunk B."/>
            <person name="Riedel T."/>
            <person name="Sproeer C."/>
            <person name="Overmann J."/>
        </authorList>
    </citation>
    <scope>NUCLEOTIDE SEQUENCE [LARGE SCALE GENOMIC DNA]</scope>
    <source>
        <strain evidence="11">DSM 100886 HEG_-6_39</strain>
    </source>
</reference>
<dbReference type="Gene3D" id="3.30.200.20">
    <property type="entry name" value="Phosphorylase Kinase, domain 1"/>
    <property type="match status" value="1"/>
</dbReference>
<evidence type="ECO:0000256" key="5">
    <source>
        <dbReference type="ARBA" id="ARBA00022840"/>
    </source>
</evidence>
<dbReference type="PROSITE" id="PS00107">
    <property type="entry name" value="PROTEIN_KINASE_ATP"/>
    <property type="match status" value="1"/>
</dbReference>
<dbReference type="STRING" id="1855912.LuPra_02156"/>
<evidence type="ECO:0000256" key="6">
    <source>
        <dbReference type="ARBA" id="ARBA00047899"/>
    </source>
</evidence>
<dbReference type="InterPro" id="IPR017441">
    <property type="entry name" value="Protein_kinase_ATP_BS"/>
</dbReference>
<dbReference type="KEGG" id="abac:LuPra_02156"/>
<dbReference type="Pfam" id="PF00069">
    <property type="entry name" value="Pkinase"/>
    <property type="match status" value="1"/>
</dbReference>
<keyword evidence="2 10" id="KW-0808">Transferase</keyword>
<comment type="catalytic activity">
    <reaction evidence="6">
        <text>L-threonyl-[protein] + ATP = O-phospho-L-threonyl-[protein] + ADP + H(+)</text>
        <dbReference type="Rhea" id="RHEA:46608"/>
        <dbReference type="Rhea" id="RHEA-COMP:11060"/>
        <dbReference type="Rhea" id="RHEA-COMP:11605"/>
        <dbReference type="ChEBI" id="CHEBI:15378"/>
        <dbReference type="ChEBI" id="CHEBI:30013"/>
        <dbReference type="ChEBI" id="CHEBI:30616"/>
        <dbReference type="ChEBI" id="CHEBI:61977"/>
        <dbReference type="ChEBI" id="CHEBI:456216"/>
        <dbReference type="EC" id="2.7.11.1"/>
    </reaction>
</comment>
<dbReference type="InterPro" id="IPR011009">
    <property type="entry name" value="Kinase-like_dom_sf"/>
</dbReference>
<evidence type="ECO:0000256" key="8">
    <source>
        <dbReference type="PROSITE-ProRule" id="PRU10141"/>
    </source>
</evidence>
<evidence type="ECO:0000256" key="7">
    <source>
        <dbReference type="ARBA" id="ARBA00048679"/>
    </source>
</evidence>
<evidence type="ECO:0000313" key="11">
    <source>
        <dbReference type="Proteomes" id="UP000076079"/>
    </source>
</evidence>
<comment type="catalytic activity">
    <reaction evidence="7">
        <text>L-seryl-[protein] + ATP = O-phospho-L-seryl-[protein] + ADP + H(+)</text>
        <dbReference type="Rhea" id="RHEA:17989"/>
        <dbReference type="Rhea" id="RHEA-COMP:9863"/>
        <dbReference type="Rhea" id="RHEA-COMP:11604"/>
        <dbReference type="ChEBI" id="CHEBI:15378"/>
        <dbReference type="ChEBI" id="CHEBI:29999"/>
        <dbReference type="ChEBI" id="CHEBI:30616"/>
        <dbReference type="ChEBI" id="CHEBI:83421"/>
        <dbReference type="ChEBI" id="CHEBI:456216"/>
        <dbReference type="EC" id="2.7.11.1"/>
    </reaction>
</comment>